<accession>A0A9N9TCN9</accession>
<organism evidence="2 3">
    <name type="scientific">Phyllotreta striolata</name>
    <name type="common">Striped flea beetle</name>
    <name type="synonym">Crioceris striolata</name>
    <dbReference type="NCBI Taxonomy" id="444603"/>
    <lineage>
        <taxon>Eukaryota</taxon>
        <taxon>Metazoa</taxon>
        <taxon>Ecdysozoa</taxon>
        <taxon>Arthropoda</taxon>
        <taxon>Hexapoda</taxon>
        <taxon>Insecta</taxon>
        <taxon>Pterygota</taxon>
        <taxon>Neoptera</taxon>
        <taxon>Endopterygota</taxon>
        <taxon>Coleoptera</taxon>
        <taxon>Polyphaga</taxon>
        <taxon>Cucujiformia</taxon>
        <taxon>Chrysomeloidea</taxon>
        <taxon>Chrysomelidae</taxon>
        <taxon>Galerucinae</taxon>
        <taxon>Alticini</taxon>
        <taxon>Phyllotreta</taxon>
    </lineage>
</organism>
<gene>
    <name evidence="2" type="ORF">PHYEVI_LOCUS192</name>
</gene>
<feature type="region of interest" description="Disordered" evidence="1">
    <location>
        <begin position="1"/>
        <end position="47"/>
    </location>
</feature>
<dbReference type="Proteomes" id="UP001153712">
    <property type="component" value="Chromosome 1"/>
</dbReference>
<dbReference type="OrthoDB" id="8062037at2759"/>
<feature type="compositionally biased region" description="Acidic residues" evidence="1">
    <location>
        <begin position="24"/>
        <end position="33"/>
    </location>
</feature>
<reference evidence="2" key="1">
    <citation type="submission" date="2022-01" db="EMBL/GenBank/DDBJ databases">
        <authorList>
            <person name="King R."/>
        </authorList>
    </citation>
    <scope>NUCLEOTIDE SEQUENCE</scope>
</reference>
<sequence>MCDPDETNNKKITNIMGPVQFPEKEEDSGDEDLERPKLRLDMSGNRDPIAEKRKKDQAVKPLPFICICKPSIIIEPTISARTNVKYINTDTCDENAVPHVKPKPYEYPPTKKFLRLQKQNKTNLTEDFCNWPFVNVNKPLAKTKLDLDFDVPSPEPSKAKVKPLKTCPSLSLLYPAPQLPDQLEAKKPKSGTFINEPQNENAFEDYDSFDLLYKKKPRPPWPSVDECTTGKVGNLGPCPCKPKSKKSKTKEDDTNRCIEPGAEEEEVPLTKFLKRHVSLLSATTSYNSKDYPGPEEDEFPPGVAKILQKFKRESDIKRFGAHRRKFKRGTLQSHSLTDVCQPTLKDFFFGSKEGTMHQGDESFPDRIRDKQGVCMPVAAFCYSILKHPNKWTRDNVDDVLTFGNNLLNESLNEAHVHNLQRVVPINVLRKYITIGDKKLRFHIGEPDIAGYIRSDDKIVYNITKALNIFFHRHNSGILKTKHFAIGLWKQKYYYMFDARARTKDLYYSPGGAAIMAVFYDVASLATILLTRSNFGNWPFAIHPLKVYRVIPAEDEEVDSQIGLNIRSEYNILNENKAVVLGSFDLGDKCFDFTRYKQSLTMSVIALVYSRLTPPSAWHRKTVDKILVIGNLLYREALCCTNVDEVKLEHIPAIFTVGPYIVEIYIYASVFADVIFRNCVCQLQCCLEVFFTKCTNGILQFGKCHLAVWKQRNMFYCFDPYSRDNEAYRTRDGCACVSMHSTLESLIETIVHNFDKDAIFYIHALKVCKIHRDPVQTHVFPKHLCMDEFPLDCFRRYKMKKSKKKATEKPVTVDYSAVAMRRLLAGESPNASIVEIGSHVESLALEQLNALMKKCPSKTCVCFHPQPIPDIADLDSPSLQDTQIEPSLPQQIDEGIEFMDVDSFGPTMDELEMEGEGEGEEYGEYEALVEGMFLDEKEGEGEGEDWYYGKTGYSQYDLAGKKTSAQINTEITYFPIKRDILYPTCLKGKQAMKKRLERMKYKDDWENYLPPCPPTVTQSQELRFNTNFAKLPDNSEIILGTKNLVGAMIGSDVPIEYVAPFICIMADVVAKKYTILTWTTEIVDYVLKCGNELFGAAKLRYDQVSKLEIPKITLGSTVFAVLVEYVFDNYTKATTLELALDKILFVRSNFGVIVTPAYACAVMFRNHLYYLYDPYGNNELGHSEGLGKNGVAVFARFKDIHSLVTRILFNKRKRENNEDIAYSRFVVSTVKVREIIDYAGEKYKKKEESKKKPKPEVICVGADEEPASRKPENRVGYYFEDGMWILPGTKVLTNKSEVCEDLKEDHFICICACLMLFTTPIEKWSTKKVNSAYCIGKNVYCHAESLLIVEKRYIRNILIEKNFFDVIVKKLETSTRGELCAAVESVVARRIHYFMVQFPNACYLIHQSPDGVFHFFDPYGVSDGKPAGWIKCCNVHEVECKLINRILEGCECFSLFNFDVMRISKAPRSVILSYKLELFDMKPKPPKKEKLGRAFYEDSDWLDMDPVAWSRMNQRAANGNLRGTIENMWYNWDIEYPDDLWSLLGNINQRNIKFSDASRGKQTLANLVVAVGMIRIYELTEWNSAVVDSVLVNGENYFLQCLGDNKQENYELGMDDLKPDCSIFPFQFTVEWSPVVEGTMFLVRPSQFNLYKALRSFFANVNCRSGIVLLTKCQMKRQVAFGKIKEAEYYVFDCDCRGKPMFVKDQDVAYILRMTSFLRLLHVLTLILRGGDFYIYDVVIGDMKPMS</sequence>
<name>A0A9N9TCN9_PHYSR</name>
<evidence type="ECO:0000256" key="1">
    <source>
        <dbReference type="SAM" id="MobiDB-lite"/>
    </source>
</evidence>
<dbReference type="EMBL" id="OU900094">
    <property type="protein sequence ID" value="CAG9853720.1"/>
    <property type="molecule type" value="Genomic_DNA"/>
</dbReference>
<dbReference type="PANTHER" id="PTHR40552">
    <property type="entry name" value="AT05186P-RELATED"/>
    <property type="match status" value="1"/>
</dbReference>
<evidence type="ECO:0000313" key="2">
    <source>
        <dbReference type="EMBL" id="CAG9853720.1"/>
    </source>
</evidence>
<evidence type="ECO:0000313" key="3">
    <source>
        <dbReference type="Proteomes" id="UP001153712"/>
    </source>
</evidence>
<dbReference type="PANTHER" id="PTHR40552:SF6">
    <property type="entry name" value="FI09606P-RELATED"/>
    <property type="match status" value="1"/>
</dbReference>
<keyword evidence="3" id="KW-1185">Reference proteome</keyword>
<dbReference type="Gene3D" id="3.90.70.120">
    <property type="match status" value="4"/>
</dbReference>
<protein>
    <submittedName>
        <fullName evidence="2">Uncharacterized protein</fullName>
    </submittedName>
</protein>
<proteinExistence type="predicted"/>